<keyword evidence="1 5" id="KW-0055">Arginine biosynthesis</keyword>
<dbReference type="SMART" id="SM00859">
    <property type="entry name" value="Semialdhyde_dh"/>
    <property type="match status" value="1"/>
</dbReference>
<evidence type="ECO:0000256" key="3">
    <source>
        <dbReference type="ARBA" id="ARBA00022857"/>
    </source>
</evidence>
<evidence type="ECO:0000313" key="7">
    <source>
        <dbReference type="EMBL" id="GGK07521.1"/>
    </source>
</evidence>
<keyword evidence="3 5" id="KW-0521">NADP</keyword>
<keyword evidence="4 5" id="KW-0560">Oxidoreductase</keyword>
<dbReference type="InterPro" id="IPR036291">
    <property type="entry name" value="NAD(P)-bd_dom_sf"/>
</dbReference>
<dbReference type="PANTHER" id="PTHR32338">
    <property type="entry name" value="N-ACETYL-GAMMA-GLUTAMYL-PHOSPHATE REDUCTASE, CHLOROPLASTIC-RELATED-RELATED"/>
    <property type="match status" value="1"/>
</dbReference>
<comment type="function">
    <text evidence="5">Catalyzes the NADPH-dependent reduction of N-acetyl-5-glutamyl phosphate to yield N-acetyl-L-glutamate 5-semialdehyde.</text>
</comment>
<comment type="pathway">
    <text evidence="5">Amino-acid biosynthesis; L-arginine biosynthesis; N(2)-acetyl-L-ornithine from L-glutamate: step 3/4.</text>
</comment>
<comment type="catalytic activity">
    <reaction evidence="5">
        <text>N-acetyl-L-glutamate 5-semialdehyde + phosphate + NADP(+) = N-acetyl-L-glutamyl 5-phosphate + NADPH + H(+)</text>
        <dbReference type="Rhea" id="RHEA:21588"/>
        <dbReference type="ChEBI" id="CHEBI:15378"/>
        <dbReference type="ChEBI" id="CHEBI:29123"/>
        <dbReference type="ChEBI" id="CHEBI:43474"/>
        <dbReference type="ChEBI" id="CHEBI:57783"/>
        <dbReference type="ChEBI" id="CHEBI:57936"/>
        <dbReference type="ChEBI" id="CHEBI:58349"/>
        <dbReference type="EC" id="1.2.1.38"/>
    </reaction>
</comment>
<dbReference type="EC" id="1.2.1.38" evidence="5"/>
<dbReference type="Gene3D" id="3.40.50.720">
    <property type="entry name" value="NAD(P)-binding Rossmann-like Domain"/>
    <property type="match status" value="1"/>
</dbReference>
<evidence type="ECO:0000256" key="4">
    <source>
        <dbReference type="ARBA" id="ARBA00023002"/>
    </source>
</evidence>
<dbReference type="EMBL" id="BMQB01000011">
    <property type="protein sequence ID" value="GGK07521.1"/>
    <property type="molecule type" value="Genomic_DNA"/>
</dbReference>
<comment type="similarity">
    <text evidence="5">Belongs to the NAGSA dehydrogenase family. Type 1 subfamily.</text>
</comment>
<comment type="subcellular location">
    <subcellularLocation>
        <location evidence="5">Cytoplasm</location>
    </subcellularLocation>
</comment>
<dbReference type="GO" id="GO:0005737">
    <property type="term" value="C:cytoplasm"/>
    <property type="evidence" value="ECO:0007669"/>
    <property type="project" value="UniProtKB-SubCell"/>
</dbReference>
<dbReference type="CDD" id="cd23934">
    <property type="entry name" value="AGPR_1_C"/>
    <property type="match status" value="1"/>
</dbReference>
<dbReference type="Gene3D" id="3.30.360.10">
    <property type="entry name" value="Dihydrodipicolinate Reductase, domain 2"/>
    <property type="match status" value="1"/>
</dbReference>
<feature type="domain" description="Semialdehyde dehydrogenase NAD-binding" evidence="6">
    <location>
        <begin position="2"/>
        <end position="133"/>
    </location>
</feature>
<dbReference type="GO" id="GO:0051287">
    <property type="term" value="F:NAD binding"/>
    <property type="evidence" value="ECO:0007669"/>
    <property type="project" value="InterPro"/>
</dbReference>
<dbReference type="InterPro" id="IPR050085">
    <property type="entry name" value="AGPR"/>
</dbReference>
<evidence type="ECO:0000256" key="5">
    <source>
        <dbReference type="HAMAP-Rule" id="MF_00150"/>
    </source>
</evidence>
<dbReference type="InterPro" id="IPR058924">
    <property type="entry name" value="AGPR_dimerisation_dom"/>
</dbReference>
<accession>A0A8J3BFU5</accession>
<reference evidence="7" key="1">
    <citation type="journal article" date="2014" name="Int. J. Syst. Evol. Microbiol.">
        <title>Complete genome sequence of Corynebacterium casei LMG S-19264T (=DSM 44701T), isolated from a smear-ripened cheese.</title>
        <authorList>
            <consortium name="US DOE Joint Genome Institute (JGI-PGF)"/>
            <person name="Walter F."/>
            <person name="Albersmeier A."/>
            <person name="Kalinowski J."/>
            <person name="Ruckert C."/>
        </authorList>
    </citation>
    <scope>NUCLEOTIDE SEQUENCE</scope>
    <source>
        <strain evidence="7">JCM 3090</strain>
    </source>
</reference>
<dbReference type="InterPro" id="IPR000534">
    <property type="entry name" value="Semialdehyde_DH_NAD-bd"/>
</dbReference>
<dbReference type="Pfam" id="PF01118">
    <property type="entry name" value="Semialdhyde_dh"/>
    <property type="match status" value="1"/>
</dbReference>
<keyword evidence="2 5" id="KW-0028">Amino-acid biosynthesis</keyword>
<name>A0A8J3BFU5_9ACTN</name>
<dbReference type="GO" id="GO:0070401">
    <property type="term" value="F:NADP+ binding"/>
    <property type="evidence" value="ECO:0007669"/>
    <property type="project" value="InterPro"/>
</dbReference>
<dbReference type="CDD" id="cd24148">
    <property type="entry name" value="AGPR_1_actinobacAGPR_like"/>
    <property type="match status" value="1"/>
</dbReference>
<dbReference type="NCBIfam" id="TIGR01850">
    <property type="entry name" value="argC"/>
    <property type="match status" value="1"/>
</dbReference>
<dbReference type="InterPro" id="IPR000706">
    <property type="entry name" value="AGPR_type-1"/>
</dbReference>
<feature type="active site" evidence="5">
    <location>
        <position position="143"/>
    </location>
</feature>
<keyword evidence="8" id="KW-1185">Reference proteome</keyword>
<reference evidence="7" key="2">
    <citation type="submission" date="2020-09" db="EMBL/GenBank/DDBJ databases">
        <authorList>
            <person name="Sun Q."/>
            <person name="Ohkuma M."/>
        </authorList>
    </citation>
    <scope>NUCLEOTIDE SEQUENCE</scope>
    <source>
        <strain evidence="7">JCM 3090</strain>
    </source>
</reference>
<dbReference type="UniPathway" id="UPA00068">
    <property type="reaction ID" value="UER00108"/>
</dbReference>
<organism evidence="7 8">
    <name type="scientific">Pilimelia anulata</name>
    <dbReference type="NCBI Taxonomy" id="53371"/>
    <lineage>
        <taxon>Bacteria</taxon>
        <taxon>Bacillati</taxon>
        <taxon>Actinomycetota</taxon>
        <taxon>Actinomycetes</taxon>
        <taxon>Micromonosporales</taxon>
        <taxon>Micromonosporaceae</taxon>
        <taxon>Pilimelia</taxon>
    </lineage>
</organism>
<evidence type="ECO:0000313" key="8">
    <source>
        <dbReference type="Proteomes" id="UP000649739"/>
    </source>
</evidence>
<proteinExistence type="inferred from homology"/>
<evidence type="ECO:0000256" key="1">
    <source>
        <dbReference type="ARBA" id="ARBA00022571"/>
    </source>
</evidence>
<evidence type="ECO:0000256" key="2">
    <source>
        <dbReference type="ARBA" id="ARBA00022605"/>
    </source>
</evidence>
<dbReference type="PANTHER" id="PTHR32338:SF10">
    <property type="entry name" value="N-ACETYL-GAMMA-GLUTAMYL-PHOSPHATE REDUCTASE, CHLOROPLASTIC-RELATED"/>
    <property type="match status" value="1"/>
</dbReference>
<dbReference type="SUPFAM" id="SSF55347">
    <property type="entry name" value="Glyceraldehyde-3-phosphate dehydrogenase-like, C-terminal domain"/>
    <property type="match status" value="1"/>
</dbReference>
<dbReference type="AlphaFoldDB" id="A0A8J3BFU5"/>
<dbReference type="SUPFAM" id="SSF51735">
    <property type="entry name" value="NAD(P)-binding Rossmann-fold domains"/>
    <property type="match status" value="1"/>
</dbReference>
<dbReference type="Proteomes" id="UP000649739">
    <property type="component" value="Unassembled WGS sequence"/>
</dbReference>
<dbReference type="Pfam" id="PF22698">
    <property type="entry name" value="Semialdhyde_dhC_1"/>
    <property type="match status" value="1"/>
</dbReference>
<evidence type="ECO:0000259" key="6">
    <source>
        <dbReference type="SMART" id="SM00859"/>
    </source>
</evidence>
<comment type="caution">
    <text evidence="7">The sequence shown here is derived from an EMBL/GenBank/DDBJ whole genome shotgun (WGS) entry which is preliminary data.</text>
</comment>
<dbReference type="GO" id="GO:0006526">
    <property type="term" value="P:L-arginine biosynthetic process"/>
    <property type="evidence" value="ECO:0007669"/>
    <property type="project" value="UniProtKB-UniRule"/>
</dbReference>
<sequence>MRIAVAGASGYVGGELLRLIAGHPDLDLVAATAHSRAGEPVAAVHPQLTGIDATLVPTGAAALAGADLVFLALPHGHSAALAAELPDSVRIVDLGADFRLADATAWGRYYAGPHAGTWTYGLPELPGQRKRIADSTRVANTGCYAAAITLALAPLIAAGAVAADDVVVVAASGTSGAGRAARAHLVGSEVMGDLSPYAVGTHRHVPEIKQATGARGLSLTPVLAPMPRGILATVTAAPTGDADPREVLAAAYADAPFVHLLPPDRWPHTAATAGGNACHLQATVDRDTGRVIVVSAIDNLGKGAAGQAVQCANLMLGLPEAAGLTAYGVAP</sequence>
<protein>
    <recommendedName>
        <fullName evidence="5">N-acetyl-gamma-glutamyl-phosphate reductase</fullName>
        <shortName evidence="5">AGPR</shortName>
        <ecNumber evidence="5">1.2.1.38</ecNumber>
    </recommendedName>
    <alternativeName>
        <fullName evidence="5">N-acetyl-glutamate semialdehyde dehydrogenase</fullName>
        <shortName evidence="5">NAGSA dehydrogenase</shortName>
    </alternativeName>
</protein>
<dbReference type="GO" id="GO:0003942">
    <property type="term" value="F:N-acetyl-gamma-glutamyl-phosphate reductase activity"/>
    <property type="evidence" value="ECO:0007669"/>
    <property type="project" value="UniProtKB-UniRule"/>
</dbReference>
<gene>
    <name evidence="5 7" type="primary">argC</name>
    <name evidence="7" type="ORF">GCM10010123_41850</name>
</gene>
<dbReference type="HAMAP" id="MF_00150">
    <property type="entry name" value="ArgC_type1"/>
    <property type="match status" value="1"/>
</dbReference>
<keyword evidence="5" id="KW-0963">Cytoplasm</keyword>